<feature type="compositionally biased region" description="Low complexity" evidence="1">
    <location>
        <begin position="3494"/>
        <end position="3523"/>
    </location>
</feature>
<feature type="region of interest" description="Disordered" evidence="1">
    <location>
        <begin position="3241"/>
        <end position="3559"/>
    </location>
</feature>
<feature type="compositionally biased region" description="Basic and acidic residues" evidence="1">
    <location>
        <begin position="540"/>
        <end position="559"/>
    </location>
</feature>
<feature type="region of interest" description="Disordered" evidence="1">
    <location>
        <begin position="257"/>
        <end position="286"/>
    </location>
</feature>
<evidence type="ECO:0000259" key="4">
    <source>
        <dbReference type="Pfam" id="PF20262"/>
    </source>
</evidence>
<dbReference type="InterPro" id="IPR046460">
    <property type="entry name" value="UNC80_C"/>
</dbReference>
<feature type="compositionally biased region" description="Basic and acidic residues" evidence="1">
    <location>
        <begin position="1839"/>
        <end position="1849"/>
    </location>
</feature>
<feature type="compositionally biased region" description="Basic and acidic residues" evidence="1">
    <location>
        <begin position="466"/>
        <end position="486"/>
    </location>
</feature>
<dbReference type="EMBL" id="JBJJXI010000148">
    <property type="protein sequence ID" value="KAL3386204.1"/>
    <property type="molecule type" value="Genomic_DNA"/>
</dbReference>
<feature type="compositionally biased region" description="Low complexity" evidence="1">
    <location>
        <begin position="1714"/>
        <end position="1732"/>
    </location>
</feature>
<feature type="compositionally biased region" description="Low complexity" evidence="1">
    <location>
        <begin position="3600"/>
        <end position="3610"/>
    </location>
</feature>
<evidence type="ECO:0008006" key="7">
    <source>
        <dbReference type="Google" id="ProtNLM"/>
    </source>
</evidence>
<proteinExistence type="predicted"/>
<feature type="compositionally biased region" description="Gly residues" evidence="1">
    <location>
        <begin position="1175"/>
        <end position="1189"/>
    </location>
</feature>
<feature type="region of interest" description="Disordered" evidence="1">
    <location>
        <begin position="1241"/>
        <end position="1264"/>
    </location>
</feature>
<feature type="compositionally biased region" description="Basic and acidic residues" evidence="1">
    <location>
        <begin position="348"/>
        <end position="380"/>
    </location>
</feature>
<feature type="compositionally biased region" description="Low complexity" evidence="1">
    <location>
        <begin position="3278"/>
        <end position="3295"/>
    </location>
</feature>
<feature type="compositionally biased region" description="Polar residues" evidence="1">
    <location>
        <begin position="797"/>
        <end position="813"/>
    </location>
</feature>
<dbReference type="SUPFAM" id="SSF48371">
    <property type="entry name" value="ARM repeat"/>
    <property type="match status" value="1"/>
</dbReference>
<feature type="compositionally biased region" description="Low complexity" evidence="1">
    <location>
        <begin position="3617"/>
        <end position="3637"/>
    </location>
</feature>
<feature type="region of interest" description="Disordered" evidence="1">
    <location>
        <begin position="1596"/>
        <end position="1667"/>
    </location>
</feature>
<feature type="compositionally biased region" description="Gly residues" evidence="1">
    <location>
        <begin position="1700"/>
        <end position="1711"/>
    </location>
</feature>
<feature type="compositionally biased region" description="Polar residues" evidence="1">
    <location>
        <begin position="3343"/>
        <end position="3357"/>
    </location>
</feature>
<gene>
    <name evidence="5" type="ORF">TKK_018400</name>
</gene>
<feature type="compositionally biased region" description="Basic and acidic residues" evidence="1">
    <location>
        <begin position="762"/>
        <end position="776"/>
    </location>
</feature>
<feature type="compositionally biased region" description="Basic and acidic residues" evidence="1">
    <location>
        <begin position="495"/>
        <end position="515"/>
    </location>
</feature>
<feature type="domain" description="Cation channel complex component UNC80 N-terminal" evidence="2">
    <location>
        <begin position="13"/>
        <end position="209"/>
    </location>
</feature>
<feature type="region of interest" description="Disordered" evidence="1">
    <location>
        <begin position="3599"/>
        <end position="3704"/>
    </location>
</feature>
<dbReference type="PANTHER" id="PTHR31781">
    <property type="entry name" value="UNC80"/>
    <property type="match status" value="1"/>
</dbReference>
<dbReference type="Pfam" id="PF19424">
    <property type="entry name" value="UNC80"/>
    <property type="match status" value="1"/>
</dbReference>
<reference evidence="5 6" key="1">
    <citation type="journal article" date="2024" name="bioRxiv">
        <title>A reference genome for Trichogramma kaykai: A tiny desert-dwelling parasitoid wasp with competing sex-ratio distorters.</title>
        <authorList>
            <person name="Culotta J."/>
            <person name="Lindsey A.R."/>
        </authorList>
    </citation>
    <scope>NUCLEOTIDE SEQUENCE [LARGE SCALE GENOMIC DNA]</scope>
    <source>
        <strain evidence="5 6">KSX58</strain>
    </source>
</reference>
<accession>A0ABD2VZN3</accession>
<sequence>MELPRSMDNYEIQLPVPLQLYLWKQLRPFIRVKLGRVHEASCVFCQRAPGHHEMKEACTSLERVLVQNIHNELTPPLRQLLGTVPRWRFIQASFPFIVHATANILHNKKDFQNLGPLETTLLYILHWIILDAAEECADQDGDLNNPFYYLFSIPTMTLFVYLFVPLCGHLKDIDFKSNLRLENGQKIWYPIYECRHPEAPCFTAHCRPKPRPLWRTMTRTARSHHVSDDVFLGSNGSPPSQSASAVFSDQGTAATRNLDDESGWVSSPKEKAFPETIPEESSSTEDEHVVIFTLPSLGESERMMHGVKEVSTIYAGEASIFHVAMARRSSSSKPTLTIEQVTPFSEAEAAKASEERLSRKKERSERESGSDSKSKGEDQRYTSSSDGPRISSIDHDVRAATFFDVAVIRCLFLSQWQEEGIFWALQFLYNRLRRINEESSVQQMPRRRSNSLPIPKIEVSIYQSPESKKKDDEVRDGYSQDTHDSTTADVNYYGDDYKAHESDRSHMRRASEKTKRRMKMADLKAFVETKLLSKSEKALEKIGQEEPKMTSEDSHRSLDTGEEQLSRQPSISSRIFDAKEGDFLEHSSNLLKGKSMPSLSCLISELTAAGYIGEPKVERKQSRFYSNSCAAPNPIITVTEHTPVPSPDYMKRQGSMDSQLDAINSHGTGGRRTIWDRKPSLTRSQTDSNITYSGDEPLEAPGSSCFITKDGDIDIEVVLKAIHNVTFKDNQSCSLRVCESILNLIELLMDMGVLIRYTREESMDDKDSCGKSESSKRQQQQQSQHHHQQQQQQQHQRGSPSDSEAQQQRNESSPHVVALNTVVRIMRHLGCPHGCNEGTRGPQADFCRSQIQTILGKLHEADRKQFSTFLRGLCKKSPLAYVIDLFHAYLGFCVDPGSLLSPLNQKRGSSKSPDSVPQGSYATNFGAGMMGGIANANNMTSCNSAQNAAAAAAGGGGGGIASASSSGGSGYNTGMGPGGGGGIGNRFRSIESQIMGYVFKTIVTKCCEGSKSLRSQDNIALYCDVRQLMTYIKEAHGGVFRRVALSCILDSADRPNRVRSEPHQTKVIRHINLYDLDPSANVDADGIYTVDDKTGARRYLFKKRSASSAGAAVSSRAAAAASTTAELQSKLPFHSIFQSLLETELSDDNVKVSNQSPVDGVAGAGGGGGGGGDSCGGGGNGGGGNGSGVGNVRKKHHALTPRQSERNLDLNEPSFGIRKSRKTNRLKIGGIVNWFSREYRRRGDHSDSHENSESPTDYNFLRQPNLRRPYRRGVTRTSKGVSQTFKKAKRRMEDKLSKMGLVKGKKKKSFEEVQGNYYSRKDSLDIEDATRETEFVVLKERRLVPKQAILDGMLRFSFLLDTCHPGTVPDHHLMAALLDLPGAPVVCRAAILLECASYVHQCNKGHWPIWMKSNFPMFRPSMALNNRGAPTGIRRTHVLQRAGGKLFYQWAEAVGSRLEQFLAEDRACADKIQEFVENDKNQAFLLAQEEEEDFLDEASIVSYGSKVPMALRLVACCLLMEITSFLRETYPSIPKSSRLSIKERAPPWEKLYSREANRRWSMALSSMGHSQTSAQSLQSIAGADGKETERKISFVLHEPDNESEGSSKSNVTIPGEELGQSNERERAARRMTQQAPGRPFLLRRGTSGNTATGSFKRRSLKLRRNTKEGKEIEVDAYTIQSKRKVSSLSDRSDTSEPGGLLYGGGGGGGEVSGEESPGILSDDQQPESPSDSNDTDDCTTKNFPWMRIVAQMTAHYHFLCDHQSFCHPFCHRRQMRAGEKLIKAVRKIYGEEFGYVGGMDMFGDPDAPEKKAAEEERGKKDKRCRKVSDQQSVQVSPVKRKDSMGRKLNKIDKSLDGSQSVIRESTKDLADHESNYARDFAKAMEPPEEDYKEKELSPVQKYMQIHVRNAFHAPIATLLKGAAIVTEDLFVSILPVAWELLLENNQEVAAAAASLFIVASVRAPSHATDIMHGGLKHANPEVRISSIMRFQVLWRHRYQVWQRMEEQAHATFKVPPPGIEFTLPSPKIGIESLPVVDPPWMPQVRTKVEEVTINQERHRALVTATKTRKKQQTELIKRALQAQDDKKKEERINFLITTIPITFQAAYEPSPVGDDHDDATDEDIGDMVPRNLTHHVQSAQALFPSTLGSSFILIIDLLDDPSVTDDGMGVYLVAYQLIWNCLVEDSALFLRYIMERLTRDNQDNLFKILRHLIRFIPKLPQQAAFALYNYIIGYIMFYVRSPHEEGQKHIGTALSILWMVVHSVHGIMFKDLKQILRKEQCDASILLTANVPSAKKIVVHGPQNPDDGGIPSQFPVQEDTQFCQILRESLDFFGIEESKHKEYFLVDHKTHQIHNPASYVRDYYFFKRSQYPQLELVHMEPEEAFNALQREELTHKFVEIGKVLLTWAILKNVDMVVQRVVFLHEELMKLPSFPRKALECDLDLYKGGEYGKQLLAFDVMHKFMWVRLIARMFEAMAGNFAYSGDIHLFINVLNGTLFLHSTDSCILRYVVATYINAAFNFKNIFSTNGYFLIIPTLMQLYSTHQTNKLVTTTVEYAVKQFYMMHRKPFIMQMFGSVSAILDTDETSAIGEAHKVPSSCLFNLLLSLETPSPDPLNIGELVKEEKPLKAIDFCYHDESEMVTILDCISMCVMVVSYAADSLRGQQMLIILEAIMPCYVQQIQLPSYNKEGKTEKEIINQLAITVRTLVNNSESLAKYYNRPQKNSPEHKGSSQRNYGKSPYSPGFEFDEEANIGVPARPPTAAEAAKNKQQVIDDDAESSHKNEFVRPRDTLLNMVGDFVARCSARLVELDKKSQDGKTIEILDSKCHIRLADVAHSLLKISPYDPQAMACRGLKRYMNDILPFAQWSNDDMRPALTIILRRLDKTFSKIYKKASIRRSTNWDAASELLKGLYETLLRCPYIAHFQNLKTLLNTCQSLIIGDTQGIEITSSATVALMSRIPPPFFCSTVLRLIALQVISLGEGYTLENVCGSHAMFATAARAENVLLNLLIPLFLRVGAGRQDVPQLRKTDICFALNAVLNTLWPTGVKSTTTTATNLKPTADIRTGSLTFAARDSKSLTKTSLSLYQVAFLALKIIIISFENDLTSEWPRILRTMKLLNKRNEASLHLWNFLEFVVTHRTPLYIQMMLFIIHKIGQAPISEHERTMQGIIRDRMNGIGMSCTKSKSDLLNDLINEWKKLKEEIEDRKFDELQPKRSVVDMHQVNEGQPRTQRPSLLIDLLTGDLGSRGGGGGHGSRATPADTPGSNSTTTGGGPGGHTATTSSQPSVSSTSNMTKISIQSQVSIVEDNPSARGSISSTSAGSGTLRDGPDGSSGALACPGSSPIQATDKSYTSITTSDERNRYKPRPVLTRQKTSKLRFIPSIELRHSSGETITSQLSPNSPMDDSSGESKPDKPRLQRSMGASKRTFRLRKSRRAHAESAQSSSSRGTTEGPESSLSPDDQPTVHRASPQLLSPSPPATIEESSSTPPCNAPSDSSSVPSRRDSTTIPQLHQQQQTIQPQHHQIDIDIDQPSTSGNGSHAEPSPQLSHRDPLPQGHPSLLHHAYLQLRPQSDISWDEDTSSTSGYRESYSLQLVSLESSNGNNGNAHPNGGGGSNNNAPPLASPDLPSSSSTTTNYMAFDGSSPENSINSNGGERQALLTQSSQRTNSQHSLLMGTGTGTGTGTAGNGSTTTTTTQDEDTLI</sequence>
<feature type="domain" description="Protein UNC80 C-terminal" evidence="4">
    <location>
        <begin position="2132"/>
        <end position="3204"/>
    </location>
</feature>
<evidence type="ECO:0000313" key="6">
    <source>
        <dbReference type="Proteomes" id="UP001627154"/>
    </source>
</evidence>
<dbReference type="InterPro" id="IPR016024">
    <property type="entry name" value="ARM-type_fold"/>
</dbReference>
<protein>
    <recommendedName>
        <fullName evidence="7">Protein unc-80 homolog</fullName>
    </recommendedName>
</protein>
<feature type="region of interest" description="Disordered" evidence="1">
    <location>
        <begin position="1682"/>
        <end position="1739"/>
    </location>
</feature>
<feature type="compositionally biased region" description="Basic residues" evidence="1">
    <location>
        <begin position="1655"/>
        <end position="1664"/>
    </location>
</feature>
<organism evidence="5 6">
    <name type="scientific">Trichogramma kaykai</name>
    <dbReference type="NCBI Taxonomy" id="54128"/>
    <lineage>
        <taxon>Eukaryota</taxon>
        <taxon>Metazoa</taxon>
        <taxon>Ecdysozoa</taxon>
        <taxon>Arthropoda</taxon>
        <taxon>Hexapoda</taxon>
        <taxon>Insecta</taxon>
        <taxon>Pterygota</taxon>
        <taxon>Neoptera</taxon>
        <taxon>Endopterygota</taxon>
        <taxon>Hymenoptera</taxon>
        <taxon>Apocrita</taxon>
        <taxon>Proctotrupomorpha</taxon>
        <taxon>Chalcidoidea</taxon>
        <taxon>Trichogrammatidae</taxon>
        <taxon>Trichogramma</taxon>
    </lineage>
</organism>
<feature type="compositionally biased region" description="Low complexity" evidence="1">
    <location>
        <begin position="778"/>
        <end position="796"/>
    </location>
</feature>
<comment type="caution">
    <text evidence="5">The sequence shown here is derived from an EMBL/GenBank/DDBJ whole genome shotgun (WGS) entry which is preliminary data.</text>
</comment>
<feature type="region of interest" description="Disordered" evidence="1">
    <location>
        <begin position="347"/>
        <end position="390"/>
    </location>
</feature>
<feature type="compositionally biased region" description="Gly residues" evidence="1">
    <location>
        <begin position="3678"/>
        <end position="3688"/>
    </location>
</feature>
<evidence type="ECO:0000313" key="5">
    <source>
        <dbReference type="EMBL" id="KAL3386204.1"/>
    </source>
</evidence>
<dbReference type="InterPro" id="IPR045852">
    <property type="entry name" value="UNC80_central"/>
</dbReference>
<feature type="region of interest" description="Disordered" evidence="1">
    <location>
        <begin position="1806"/>
        <end position="1849"/>
    </location>
</feature>
<evidence type="ECO:0000259" key="3">
    <source>
        <dbReference type="Pfam" id="PF19424"/>
    </source>
</evidence>
<feature type="domain" description="Protein UNC80 central region" evidence="3">
    <location>
        <begin position="1339"/>
        <end position="2110"/>
    </location>
</feature>
<feature type="region of interest" description="Disordered" evidence="1">
    <location>
        <begin position="2759"/>
        <end position="2781"/>
    </location>
</feature>
<feature type="region of interest" description="Disordered" evidence="1">
    <location>
        <begin position="2717"/>
        <end position="2741"/>
    </location>
</feature>
<feature type="region of interest" description="Disordered" evidence="1">
    <location>
        <begin position="762"/>
        <end position="814"/>
    </location>
</feature>
<dbReference type="Pfam" id="PF15778">
    <property type="entry name" value="UNC80_N"/>
    <property type="match status" value="1"/>
</dbReference>
<dbReference type="Pfam" id="PF20262">
    <property type="entry name" value="UNC80_C"/>
    <property type="match status" value="1"/>
</dbReference>
<dbReference type="Proteomes" id="UP001627154">
    <property type="component" value="Unassembled WGS sequence"/>
</dbReference>
<feature type="compositionally biased region" description="Gly residues" evidence="1">
    <location>
        <begin position="3246"/>
        <end position="3255"/>
    </location>
</feature>
<feature type="compositionally biased region" description="Polar residues" evidence="1">
    <location>
        <begin position="3645"/>
        <end position="3673"/>
    </location>
</feature>
<feature type="compositionally biased region" description="Polar residues" evidence="1">
    <location>
        <begin position="3391"/>
        <end position="3405"/>
    </location>
</feature>
<feature type="compositionally biased region" description="Polar residues" evidence="1">
    <location>
        <begin position="3441"/>
        <end position="3462"/>
    </location>
</feature>
<feature type="region of interest" description="Disordered" evidence="1">
    <location>
        <begin position="462"/>
        <end position="515"/>
    </location>
</feature>
<feature type="compositionally biased region" description="Basic and acidic residues" evidence="1">
    <location>
        <begin position="1807"/>
        <end position="1819"/>
    </location>
</feature>
<feature type="compositionally biased region" description="Basic residues" evidence="1">
    <location>
        <begin position="3427"/>
        <end position="3436"/>
    </location>
</feature>
<evidence type="ECO:0000256" key="1">
    <source>
        <dbReference type="SAM" id="MobiDB-lite"/>
    </source>
</evidence>
<name>A0ABD2VZN3_9HYME</name>
<feature type="region of interest" description="Disordered" evidence="1">
    <location>
        <begin position="1175"/>
        <end position="1216"/>
    </location>
</feature>
<feature type="region of interest" description="Disordered" evidence="1">
    <location>
        <begin position="540"/>
        <end position="571"/>
    </location>
</feature>
<feature type="compositionally biased region" description="Low complexity" evidence="1">
    <location>
        <begin position="3311"/>
        <end position="3325"/>
    </location>
</feature>
<evidence type="ECO:0000259" key="2">
    <source>
        <dbReference type="Pfam" id="PF15778"/>
    </source>
</evidence>
<dbReference type="InterPro" id="IPR031542">
    <property type="entry name" value="UNC80_N"/>
</dbReference>
<dbReference type="PANTHER" id="PTHR31781:SF1">
    <property type="entry name" value="PROTEIN UNC-80 HOMOLOG"/>
    <property type="match status" value="1"/>
</dbReference>
<keyword evidence="6" id="KW-1185">Reference proteome</keyword>